<name>A0A3N7HSZ5_9BURK</name>
<reference evidence="2 3" key="2">
    <citation type="submission" date="2018-12" db="EMBL/GenBank/DDBJ databases">
        <title>Rhizobacter gummiphilus sp. nov., a rubber-degrading bacterium isolated from the soil of a botanical garden in Japan.</title>
        <authorList>
            <person name="Shunsuke S.S."/>
        </authorList>
    </citation>
    <scope>NUCLEOTIDE SEQUENCE [LARGE SCALE GENOMIC DNA]</scope>
    <source>
        <strain evidence="2 3">S-16</strain>
    </source>
</reference>
<proteinExistence type="predicted"/>
<evidence type="ECO:0000313" key="3">
    <source>
        <dbReference type="Proteomes" id="UP000267464"/>
    </source>
</evidence>
<keyword evidence="3" id="KW-1185">Reference proteome</keyword>
<dbReference type="Proteomes" id="UP000267464">
    <property type="component" value="Unassembled WGS sequence"/>
</dbReference>
<dbReference type="RefSeq" id="WP_124540333.1">
    <property type="nucleotide sequence ID" value="NZ_QUSW01000002.1"/>
</dbReference>
<dbReference type="AlphaFoldDB" id="A0A3N7HSZ5"/>
<feature type="domain" description="DUF7674" evidence="1">
    <location>
        <begin position="15"/>
        <end position="123"/>
    </location>
</feature>
<dbReference type="Pfam" id="PF24722">
    <property type="entry name" value="DUF7674"/>
    <property type="match status" value="1"/>
</dbReference>
<evidence type="ECO:0000259" key="1">
    <source>
        <dbReference type="Pfam" id="PF24722"/>
    </source>
</evidence>
<organism evidence="2 3">
    <name type="scientific">Piscinibacter terrae</name>
    <dbReference type="NCBI Taxonomy" id="2496871"/>
    <lineage>
        <taxon>Bacteria</taxon>
        <taxon>Pseudomonadati</taxon>
        <taxon>Pseudomonadota</taxon>
        <taxon>Betaproteobacteria</taxon>
        <taxon>Burkholderiales</taxon>
        <taxon>Sphaerotilaceae</taxon>
        <taxon>Piscinibacter</taxon>
    </lineage>
</organism>
<accession>A0A3N7HSZ5</accession>
<comment type="caution">
    <text evidence="2">The sequence shown here is derived from an EMBL/GenBank/DDBJ whole genome shotgun (WGS) entry which is preliminary data.</text>
</comment>
<reference evidence="2 3" key="1">
    <citation type="submission" date="2018-08" db="EMBL/GenBank/DDBJ databases">
        <authorList>
            <person name="Khan S.A."/>
            <person name="Jeon C.O."/>
            <person name="Chun B.H."/>
            <person name="Jeong S.E."/>
        </authorList>
    </citation>
    <scope>NUCLEOTIDE SEQUENCE [LARGE SCALE GENOMIC DNA]</scope>
    <source>
        <strain evidence="2 3">S-16</strain>
    </source>
</reference>
<dbReference type="InterPro" id="IPR056091">
    <property type="entry name" value="DUF7674"/>
</dbReference>
<gene>
    <name evidence="2" type="ORF">DZC73_11410</name>
</gene>
<dbReference type="OrthoDB" id="8777452at2"/>
<protein>
    <recommendedName>
        <fullName evidence="1">DUF7674 domain-containing protein</fullName>
    </recommendedName>
</protein>
<evidence type="ECO:0000313" key="2">
    <source>
        <dbReference type="EMBL" id="RQP25420.1"/>
    </source>
</evidence>
<dbReference type="EMBL" id="QUSW01000002">
    <property type="protein sequence ID" value="RQP25420.1"/>
    <property type="molecule type" value="Genomic_DNA"/>
</dbReference>
<sequence>MSADARNFADLQIVEAIRAAFPEDAEFIDSALGIEYENAHHTWVERFSQLTTDAIRRGEFTRAAEHLKLISALLARGDDSTLRCIDVAYVESLMWDIKDESTKREGWKLIPANLKSLYIGMWGEKPFMKGVK</sequence>